<feature type="transmembrane region" description="Helical" evidence="7">
    <location>
        <begin position="198"/>
        <end position="224"/>
    </location>
</feature>
<accession>V2Y5C2</accession>
<dbReference type="GO" id="GO:0005886">
    <property type="term" value="C:plasma membrane"/>
    <property type="evidence" value="ECO:0007669"/>
    <property type="project" value="UniProtKB-SubCell"/>
</dbReference>
<dbReference type="STRING" id="592026.GCWU0000282_001452"/>
<comment type="similarity">
    <text evidence="7">Belongs to the binding-protein-dependent transport system permease family.</text>
</comment>
<dbReference type="InterPro" id="IPR035906">
    <property type="entry name" value="MetI-like_sf"/>
</dbReference>
<feature type="region of interest" description="Disordered" evidence="8">
    <location>
        <begin position="1"/>
        <end position="20"/>
    </location>
</feature>
<keyword evidence="4 7" id="KW-0812">Transmembrane</keyword>
<feature type="transmembrane region" description="Helical" evidence="7">
    <location>
        <begin position="111"/>
        <end position="137"/>
    </location>
</feature>
<dbReference type="AlphaFoldDB" id="V2Y5C2"/>
<evidence type="ECO:0000256" key="1">
    <source>
        <dbReference type="ARBA" id="ARBA00004651"/>
    </source>
</evidence>
<keyword evidence="3" id="KW-1003">Cell membrane</keyword>
<evidence type="ECO:0000256" key="7">
    <source>
        <dbReference type="RuleBase" id="RU363032"/>
    </source>
</evidence>
<feature type="transmembrane region" description="Helical" evidence="7">
    <location>
        <begin position="245"/>
        <end position="265"/>
    </location>
</feature>
<reference evidence="10 11" key="1">
    <citation type="submission" date="2013-06" db="EMBL/GenBank/DDBJ databases">
        <authorList>
            <person name="Weinstock G."/>
            <person name="Sodergren E."/>
            <person name="Clifton S."/>
            <person name="Fulton L."/>
            <person name="Fulton B."/>
            <person name="Courtney L."/>
            <person name="Fronick C."/>
            <person name="Harrison M."/>
            <person name="Strong C."/>
            <person name="Farmer C."/>
            <person name="Delahaunty K."/>
            <person name="Markovic C."/>
            <person name="Hall O."/>
            <person name="Minx P."/>
            <person name="Tomlinson C."/>
            <person name="Mitreva M."/>
            <person name="Nelson J."/>
            <person name="Hou S."/>
            <person name="Wollam A."/>
            <person name="Pepin K.H."/>
            <person name="Johnson M."/>
            <person name="Bhonagiri V."/>
            <person name="Nash W.E."/>
            <person name="Warren W."/>
            <person name="Chinwalla A."/>
            <person name="Mardis E.R."/>
            <person name="Wilson R.K."/>
        </authorList>
    </citation>
    <scope>NUCLEOTIDE SEQUENCE [LARGE SCALE GENOMIC DNA]</scope>
    <source>
        <strain evidence="10 11">ATCC 51271</strain>
    </source>
</reference>
<evidence type="ECO:0000256" key="2">
    <source>
        <dbReference type="ARBA" id="ARBA00022448"/>
    </source>
</evidence>
<dbReference type="Gene3D" id="1.10.3720.10">
    <property type="entry name" value="MetI-like"/>
    <property type="match status" value="1"/>
</dbReference>
<dbReference type="CDD" id="cd06261">
    <property type="entry name" value="TM_PBP2"/>
    <property type="match status" value="1"/>
</dbReference>
<dbReference type="Pfam" id="PF00528">
    <property type="entry name" value="BPD_transp_1"/>
    <property type="match status" value="1"/>
</dbReference>
<feature type="domain" description="ABC transmembrane type-1" evidence="9">
    <location>
        <begin position="112"/>
        <end position="326"/>
    </location>
</feature>
<feature type="transmembrane region" description="Helical" evidence="7">
    <location>
        <begin position="158"/>
        <end position="178"/>
    </location>
</feature>
<evidence type="ECO:0000256" key="4">
    <source>
        <dbReference type="ARBA" id="ARBA00022692"/>
    </source>
</evidence>
<evidence type="ECO:0000256" key="6">
    <source>
        <dbReference type="ARBA" id="ARBA00023136"/>
    </source>
</evidence>
<feature type="transmembrane region" description="Helical" evidence="7">
    <location>
        <begin position="305"/>
        <end position="326"/>
    </location>
</feature>
<gene>
    <name evidence="10" type="ORF">GCWU0000282_001452</name>
</gene>
<comment type="caution">
    <text evidence="10">The sequence shown here is derived from an EMBL/GenBank/DDBJ whole genome shotgun (WGS) entry which is preliminary data.</text>
</comment>
<evidence type="ECO:0000259" key="9">
    <source>
        <dbReference type="PROSITE" id="PS50928"/>
    </source>
</evidence>
<name>V2Y5C2_9FIRM</name>
<organism evidence="10 11">
    <name type="scientific">Catonella morbi ATCC 51271</name>
    <dbReference type="NCBI Taxonomy" id="592026"/>
    <lineage>
        <taxon>Bacteria</taxon>
        <taxon>Bacillati</taxon>
        <taxon>Bacillota</taxon>
        <taxon>Clostridia</taxon>
        <taxon>Lachnospirales</taxon>
        <taxon>Lachnospiraceae</taxon>
        <taxon>Catonella</taxon>
    </lineage>
</organism>
<comment type="subcellular location">
    <subcellularLocation>
        <location evidence="1 7">Cell membrane</location>
        <topology evidence="1 7">Multi-pass membrane protein</topology>
    </subcellularLocation>
</comment>
<sequence length="339" mass="37988">MKRFPYKKQRREGMKNNQNVVPAQVVKSEKKQKPPKVKTGGLKRVLKAWQLYFLLLPALIWAAVFAYYPMYGLVIAFKEYKGRLGILGSPWAKPVFKYFTQFFSTSIAVNAIINTVVISLESLVIAFPIPIIFALLLNQIQRDKVKKTIQTISYAPYFMSNVVIVSIITVFFSANGVVNNLVKSAGGSETLFTSSPEWFRTLFIGSNIWQTMGFNAVIFIAALTSISPDFYEAAKIDGASRFQRILYIDIPMILPTIILMLILQVGNIMNVGYEKAFLMQNGSNTIVSELISTYVYKVGLQTAQYSFATAVGLFNSVVNFIILVLANKIVKKVSSISIF</sequence>
<dbReference type="Proteomes" id="UP000018227">
    <property type="component" value="Unassembled WGS sequence"/>
</dbReference>
<dbReference type="PROSITE" id="PS50928">
    <property type="entry name" value="ABC_TM1"/>
    <property type="match status" value="1"/>
</dbReference>
<proteinExistence type="inferred from homology"/>
<keyword evidence="6 7" id="KW-0472">Membrane</keyword>
<dbReference type="InterPro" id="IPR050809">
    <property type="entry name" value="UgpAE/MalFG_permease"/>
</dbReference>
<dbReference type="GO" id="GO:0055085">
    <property type="term" value="P:transmembrane transport"/>
    <property type="evidence" value="ECO:0007669"/>
    <property type="project" value="InterPro"/>
</dbReference>
<keyword evidence="11" id="KW-1185">Reference proteome</keyword>
<evidence type="ECO:0000256" key="8">
    <source>
        <dbReference type="SAM" id="MobiDB-lite"/>
    </source>
</evidence>
<dbReference type="HOGENOM" id="CLU_016047_0_1_9"/>
<feature type="compositionally biased region" description="Basic residues" evidence="8">
    <location>
        <begin position="1"/>
        <end position="10"/>
    </location>
</feature>
<dbReference type="PANTHER" id="PTHR43227">
    <property type="entry name" value="BLL4140 PROTEIN"/>
    <property type="match status" value="1"/>
</dbReference>
<feature type="transmembrane region" description="Helical" evidence="7">
    <location>
        <begin position="51"/>
        <end position="70"/>
    </location>
</feature>
<keyword evidence="5 7" id="KW-1133">Transmembrane helix</keyword>
<dbReference type="EMBL" id="ACIL03000012">
    <property type="protein sequence ID" value="ESL03292.1"/>
    <property type="molecule type" value="Genomic_DNA"/>
</dbReference>
<evidence type="ECO:0000313" key="11">
    <source>
        <dbReference type="Proteomes" id="UP000018227"/>
    </source>
</evidence>
<dbReference type="SUPFAM" id="SSF161098">
    <property type="entry name" value="MetI-like"/>
    <property type="match status" value="1"/>
</dbReference>
<evidence type="ECO:0000313" key="10">
    <source>
        <dbReference type="EMBL" id="ESL03292.1"/>
    </source>
</evidence>
<dbReference type="eggNOG" id="COG4209">
    <property type="taxonomic scope" value="Bacteria"/>
</dbReference>
<evidence type="ECO:0000256" key="5">
    <source>
        <dbReference type="ARBA" id="ARBA00022989"/>
    </source>
</evidence>
<dbReference type="InterPro" id="IPR000515">
    <property type="entry name" value="MetI-like"/>
</dbReference>
<keyword evidence="2 7" id="KW-0813">Transport</keyword>
<evidence type="ECO:0000256" key="3">
    <source>
        <dbReference type="ARBA" id="ARBA00022475"/>
    </source>
</evidence>
<dbReference type="PANTHER" id="PTHR43227:SF11">
    <property type="entry name" value="BLL4140 PROTEIN"/>
    <property type="match status" value="1"/>
</dbReference>
<protein>
    <submittedName>
        <fullName evidence="10">ABC transporter, permease protein</fullName>
    </submittedName>
</protein>